<accession>A0A495IVJ6</accession>
<gene>
    <name evidence="2" type="ORF">BDD43_0123</name>
</gene>
<proteinExistence type="predicted"/>
<organism evidence="2 3">
    <name type="scientific">Mucilaginibacter gracilis</name>
    <dbReference type="NCBI Taxonomy" id="423350"/>
    <lineage>
        <taxon>Bacteria</taxon>
        <taxon>Pseudomonadati</taxon>
        <taxon>Bacteroidota</taxon>
        <taxon>Sphingobacteriia</taxon>
        <taxon>Sphingobacteriales</taxon>
        <taxon>Sphingobacteriaceae</taxon>
        <taxon>Mucilaginibacter</taxon>
    </lineage>
</organism>
<dbReference type="EMBL" id="RBKU01000001">
    <property type="protein sequence ID" value="RKR80034.1"/>
    <property type="molecule type" value="Genomic_DNA"/>
</dbReference>
<sequence length="313" mass="35313">MKTLLTCLFLFVTVSAAAQTGTAKITANFKGEGGEIIYFQYGKTIDKHIVLDSNGRFAEKLMIAPGFYSVVNDGNVLRLYLAPGMNLKIGKKQRKGITLYTFAGKGKAENKFLTQLAAQQAKYLPVKWNILSSDANFIEPTAFIKRLDQFKQASLELIAKQPFSNYFTTVHTAYVDCLVRKFALQYMEGYGVDATEKRKYLTNLQNSDASLNTPEGKQAALNSVYTKELTYDDRRAVFNKVYTGFDVNNEALYKCSAEYVDLLTEWLDYLARTTSVADGVNNRKIYHIKNLIHNPYIKQQMLQQNGVNIAKAE</sequence>
<dbReference type="OrthoDB" id="1095575at2"/>
<evidence type="ECO:0000313" key="3">
    <source>
        <dbReference type="Proteomes" id="UP000268007"/>
    </source>
</evidence>
<evidence type="ECO:0000256" key="1">
    <source>
        <dbReference type="SAM" id="SignalP"/>
    </source>
</evidence>
<evidence type="ECO:0000313" key="2">
    <source>
        <dbReference type="EMBL" id="RKR80034.1"/>
    </source>
</evidence>
<dbReference type="Proteomes" id="UP000268007">
    <property type="component" value="Unassembled WGS sequence"/>
</dbReference>
<name>A0A495IVJ6_9SPHI</name>
<protein>
    <recommendedName>
        <fullName evidence="4">DUF4369 domain-containing protein</fullName>
    </recommendedName>
</protein>
<keyword evidence="1" id="KW-0732">Signal</keyword>
<dbReference type="RefSeq" id="WP_121195670.1">
    <property type="nucleotide sequence ID" value="NZ_RBKU01000001.1"/>
</dbReference>
<comment type="caution">
    <text evidence="2">The sequence shown here is derived from an EMBL/GenBank/DDBJ whole genome shotgun (WGS) entry which is preliminary data.</text>
</comment>
<reference evidence="2 3" key="1">
    <citation type="submission" date="2018-10" db="EMBL/GenBank/DDBJ databases">
        <title>Genomic Encyclopedia of Archaeal and Bacterial Type Strains, Phase II (KMG-II): from individual species to whole genera.</title>
        <authorList>
            <person name="Goeker M."/>
        </authorList>
    </citation>
    <scope>NUCLEOTIDE SEQUENCE [LARGE SCALE GENOMIC DNA]</scope>
    <source>
        <strain evidence="2 3">DSM 18602</strain>
    </source>
</reference>
<keyword evidence="3" id="KW-1185">Reference proteome</keyword>
<feature type="signal peptide" evidence="1">
    <location>
        <begin position="1"/>
        <end position="18"/>
    </location>
</feature>
<dbReference type="AlphaFoldDB" id="A0A495IVJ6"/>
<feature type="chain" id="PRO_5019763460" description="DUF4369 domain-containing protein" evidence="1">
    <location>
        <begin position="19"/>
        <end position="313"/>
    </location>
</feature>
<evidence type="ECO:0008006" key="4">
    <source>
        <dbReference type="Google" id="ProtNLM"/>
    </source>
</evidence>